<dbReference type="GO" id="GO:0051117">
    <property type="term" value="F:ATPase binding"/>
    <property type="evidence" value="ECO:0007669"/>
    <property type="project" value="TreeGrafter"/>
</dbReference>
<comment type="subcellular location">
    <subcellularLocation>
        <location evidence="1">Membrane</location>
        <topology evidence="1">Multi-pass membrane protein</topology>
    </subcellularLocation>
</comment>
<keyword evidence="3 10" id="KW-0813">Transport</keyword>
<dbReference type="GO" id="GO:0016787">
    <property type="term" value="F:hydrolase activity"/>
    <property type="evidence" value="ECO:0007669"/>
    <property type="project" value="UniProtKB-KW"/>
</dbReference>
<evidence type="ECO:0000256" key="11">
    <source>
        <dbReference type="SAM" id="Coils"/>
    </source>
</evidence>
<dbReference type="EMBL" id="AM114193">
    <property type="protein sequence ID" value="CAJ37175.1"/>
    <property type="molecule type" value="Genomic_DNA"/>
</dbReference>
<dbReference type="Proteomes" id="UP000000663">
    <property type="component" value="Chromosome"/>
</dbReference>
<dbReference type="InterPro" id="IPR002490">
    <property type="entry name" value="V-ATPase_116kDa_su"/>
</dbReference>
<dbReference type="GO" id="GO:0046961">
    <property type="term" value="F:proton-transporting ATPase activity, rotational mechanism"/>
    <property type="evidence" value="ECO:0007669"/>
    <property type="project" value="InterPro"/>
</dbReference>
<keyword evidence="6 10" id="KW-0406">Ion transport</keyword>
<feature type="transmembrane region" description="Helical" evidence="10">
    <location>
        <begin position="489"/>
        <end position="510"/>
    </location>
</feature>
<organism evidence="12 13">
    <name type="scientific">Methanocella arvoryzae (strain DSM 22066 / NBRC 105507 / MRE50)</name>
    <dbReference type="NCBI Taxonomy" id="351160"/>
    <lineage>
        <taxon>Archaea</taxon>
        <taxon>Methanobacteriati</taxon>
        <taxon>Methanobacteriota</taxon>
        <taxon>Stenosarchaea group</taxon>
        <taxon>Methanomicrobia</taxon>
        <taxon>Methanocellales</taxon>
        <taxon>Methanocellaceae</taxon>
        <taxon>Methanocella</taxon>
    </lineage>
</organism>
<feature type="coiled-coil region" evidence="11">
    <location>
        <begin position="79"/>
        <end position="120"/>
    </location>
</feature>
<evidence type="ECO:0000313" key="13">
    <source>
        <dbReference type="Proteomes" id="UP000000663"/>
    </source>
</evidence>
<dbReference type="AlphaFoldDB" id="Q0W368"/>
<comment type="function">
    <text evidence="8">Component of the A-type ATP synthase that produces ATP from ADP in the presence of a proton gradient across the membrane.</text>
</comment>
<gene>
    <name evidence="12" type="primary">atpI</name>
    <name evidence="12" type="ORF">RCIX2025</name>
</gene>
<dbReference type="GeneID" id="5143317"/>
<dbReference type="Gene3D" id="3.30.70.2750">
    <property type="match status" value="1"/>
</dbReference>
<dbReference type="KEGG" id="rci:RCIX2025"/>
<dbReference type="GO" id="GO:0016471">
    <property type="term" value="C:vacuolar proton-transporting V-type ATPase complex"/>
    <property type="evidence" value="ECO:0007669"/>
    <property type="project" value="TreeGrafter"/>
</dbReference>
<accession>Q0W368</accession>
<dbReference type="OrthoDB" id="85892at2157"/>
<evidence type="ECO:0000256" key="6">
    <source>
        <dbReference type="ARBA" id="ARBA00023065"/>
    </source>
</evidence>
<feature type="transmembrane region" description="Helical" evidence="10">
    <location>
        <begin position="405"/>
        <end position="425"/>
    </location>
</feature>
<evidence type="ECO:0000256" key="2">
    <source>
        <dbReference type="ARBA" id="ARBA00009904"/>
    </source>
</evidence>
<dbReference type="RefSeq" id="WP_012035399.1">
    <property type="nucleotide sequence ID" value="NC_009464.1"/>
</dbReference>
<evidence type="ECO:0000256" key="3">
    <source>
        <dbReference type="ARBA" id="ARBA00022448"/>
    </source>
</evidence>
<feature type="transmembrane region" description="Helical" evidence="10">
    <location>
        <begin position="590"/>
        <end position="614"/>
    </location>
</feature>
<evidence type="ECO:0000256" key="9">
    <source>
        <dbReference type="ARBA" id="ARBA00068671"/>
    </source>
</evidence>
<evidence type="ECO:0000313" key="12">
    <source>
        <dbReference type="EMBL" id="CAJ37175.1"/>
    </source>
</evidence>
<evidence type="ECO:0000256" key="7">
    <source>
        <dbReference type="ARBA" id="ARBA00023136"/>
    </source>
</evidence>
<sequence length="687" mass="75481">MLEPHRMDRVLIVGTKDVMEPTINALHDLNLLHVEDYVAEDEYFQLGKPLKSATPLSEKLLKLRSIKSYLGTKEGTPSKAKKSKVLQELEANLGSLEETVTKKTNEKNALESELKDLEHKSEVLKPYEALGLPLELLSGYESVTVFTGTASEGIENVVKGITTNYELFSAPYGKGNVIALFVPKDDAGKVSEALLKSNFVEIEQLRESGEPAAIRKRIEDGKAQAESKLEKVTGELADLNKKYAQFIVSAEELLSIDTQKAEAPIRFATSESTFVVEGWVPRDDFERLQSTVDKAADGRVYVTKIEPKPGHYEKNAPGTAIDSHDDHHEIDAPVKYNNPKIVSPIQNVIDAYGRPKYNEIDPTMIFAIVFPLFYGFIVGDIGYGLLILILMFALRSVLKSANLQILIKVMIVCAISSIFFGILFGEFLGFAIAEPIEDGHGGILGLVSLSSLYPHSITIGPIGPFSLPLERMQAGGPHDGVYVFGIKDLLVFTCIIGVAQIMLGYALGFWNELRQHGLKTAILHKVSWACVLMGGVSIVWYVFPLALTQTLGTFTPFDPLFLIGAVLFLLGIIMVLMGEGPMGLIEITSLLSNVLSYTRLLAVGLSSVGIAFAINTISMMLADAGAIGMIGAIIVFLVGHLVNLVLAMYAPFIQSLRLHFVEFFQKFYKSGGRIYNPFGYNRIYTED</sequence>
<evidence type="ECO:0000256" key="8">
    <source>
        <dbReference type="ARBA" id="ARBA00059506"/>
    </source>
</evidence>
<proteinExistence type="inferred from homology"/>
<dbReference type="Pfam" id="PF01496">
    <property type="entry name" value="V_ATPase_I"/>
    <property type="match status" value="1"/>
</dbReference>
<evidence type="ECO:0000256" key="10">
    <source>
        <dbReference type="RuleBase" id="RU361189"/>
    </source>
</evidence>
<dbReference type="PANTHER" id="PTHR11629">
    <property type="entry name" value="VACUOLAR PROTON ATPASES"/>
    <property type="match status" value="1"/>
</dbReference>
<feature type="transmembrane region" description="Helical" evidence="10">
    <location>
        <begin position="559"/>
        <end position="578"/>
    </location>
</feature>
<feature type="coiled-coil region" evidence="11">
    <location>
        <begin position="215"/>
        <end position="242"/>
    </location>
</feature>
<keyword evidence="12" id="KW-0378">Hydrolase</keyword>
<evidence type="ECO:0000256" key="4">
    <source>
        <dbReference type="ARBA" id="ARBA00022692"/>
    </source>
</evidence>
<dbReference type="Gene3D" id="1.20.1460.20">
    <property type="match status" value="1"/>
</dbReference>
<dbReference type="GO" id="GO:0033179">
    <property type="term" value="C:proton-transporting V-type ATPase, V0 domain"/>
    <property type="evidence" value="ECO:0007669"/>
    <property type="project" value="InterPro"/>
</dbReference>
<feature type="transmembrane region" description="Helical" evidence="10">
    <location>
        <begin position="626"/>
        <end position="650"/>
    </location>
</feature>
<dbReference type="Gene3D" id="3.30.70.2170">
    <property type="match status" value="1"/>
</dbReference>
<feature type="transmembrane region" description="Helical" evidence="10">
    <location>
        <begin position="522"/>
        <end position="547"/>
    </location>
</feature>
<dbReference type="GO" id="GO:0007035">
    <property type="term" value="P:vacuolar acidification"/>
    <property type="evidence" value="ECO:0007669"/>
    <property type="project" value="TreeGrafter"/>
</dbReference>
<dbReference type="PATRIC" id="fig|351160.9.peg.1106"/>
<feature type="transmembrane region" description="Helical" evidence="10">
    <location>
        <begin position="364"/>
        <end position="393"/>
    </location>
</feature>
<evidence type="ECO:0000256" key="5">
    <source>
        <dbReference type="ARBA" id="ARBA00022989"/>
    </source>
</evidence>
<keyword evidence="11" id="KW-0175">Coiled coil</keyword>
<dbReference type="STRING" id="351160.RCIX2025"/>
<evidence type="ECO:0000256" key="1">
    <source>
        <dbReference type="ARBA" id="ARBA00004141"/>
    </source>
</evidence>
<comment type="similarity">
    <text evidence="2 10">Belongs to the V-ATPase 116 kDa subunit family.</text>
</comment>
<keyword evidence="7 10" id="KW-0472">Membrane</keyword>
<keyword evidence="5 10" id="KW-1133">Transmembrane helix</keyword>
<dbReference type="NCBIfam" id="NF004430">
    <property type="entry name" value="PRK05771.2-4"/>
    <property type="match status" value="1"/>
</dbReference>
<name>Q0W368_METAR</name>
<reference evidence="12 13" key="1">
    <citation type="journal article" date="2006" name="Science">
        <title>Genome of rice cluster I archaea -- the key methane producers in the rice rhizosphere.</title>
        <authorList>
            <person name="Erkel C."/>
            <person name="Kube M."/>
            <person name="Reinhardt R."/>
            <person name="Liesack W."/>
        </authorList>
    </citation>
    <scope>NUCLEOTIDE SEQUENCE [LARGE SCALE GENOMIC DNA]</scope>
    <source>
        <strain evidence="13">DSM 22066 / NBRC 105507 / MRE50</strain>
    </source>
</reference>
<keyword evidence="4 10" id="KW-0812">Transmembrane</keyword>
<dbReference type="PANTHER" id="PTHR11629:SF63">
    <property type="entry name" value="V-TYPE PROTON ATPASE SUBUNIT A"/>
    <property type="match status" value="1"/>
</dbReference>
<keyword evidence="13" id="KW-1185">Reference proteome</keyword>
<dbReference type="eggNOG" id="arCOG04138">
    <property type="taxonomic scope" value="Archaea"/>
</dbReference>
<protein>
    <recommendedName>
        <fullName evidence="9 10">A-type ATP synthase subunit I</fullName>
    </recommendedName>
</protein>